<comment type="caution">
    <text evidence="3">The sequence shown here is derived from an EMBL/GenBank/DDBJ whole genome shotgun (WGS) entry which is preliminary data.</text>
</comment>
<name>A0A2A4FVH4_9SPHN</name>
<dbReference type="InterPro" id="IPR001128">
    <property type="entry name" value="Cyt_P450"/>
</dbReference>
<dbReference type="CDD" id="cd11033">
    <property type="entry name" value="CYP142-like"/>
    <property type="match status" value="1"/>
</dbReference>
<dbReference type="KEGG" id="rdi:CMV14_09320"/>
<dbReference type="RefSeq" id="WP_066964460.1">
    <property type="nucleotide sequence ID" value="NZ_CP023449.1"/>
</dbReference>
<protein>
    <submittedName>
        <fullName evidence="3">Cytochrome P450</fullName>
    </submittedName>
</protein>
<dbReference type="PRINTS" id="PR00359">
    <property type="entry name" value="BP450"/>
</dbReference>
<keyword evidence="4" id="KW-1185">Reference proteome</keyword>
<dbReference type="GO" id="GO:0004497">
    <property type="term" value="F:monooxygenase activity"/>
    <property type="evidence" value="ECO:0007669"/>
    <property type="project" value="UniProtKB-KW"/>
</dbReference>
<dbReference type="OrthoDB" id="5522954at2"/>
<keyword evidence="2" id="KW-0503">Monooxygenase</keyword>
<dbReference type="PANTHER" id="PTHR46696">
    <property type="entry name" value="P450, PUTATIVE (EUROFUNG)-RELATED"/>
    <property type="match status" value="1"/>
</dbReference>
<evidence type="ECO:0000256" key="1">
    <source>
        <dbReference type="ARBA" id="ARBA00010617"/>
    </source>
</evidence>
<evidence type="ECO:0000256" key="2">
    <source>
        <dbReference type="RuleBase" id="RU000461"/>
    </source>
</evidence>
<keyword evidence="2" id="KW-0479">Metal-binding</keyword>
<dbReference type="Gene3D" id="1.10.630.10">
    <property type="entry name" value="Cytochrome P450"/>
    <property type="match status" value="1"/>
</dbReference>
<organism evidence="3 4">
    <name type="scientific">Rhizorhabdus dicambivorans</name>
    <dbReference type="NCBI Taxonomy" id="1850238"/>
    <lineage>
        <taxon>Bacteria</taxon>
        <taxon>Pseudomonadati</taxon>
        <taxon>Pseudomonadota</taxon>
        <taxon>Alphaproteobacteria</taxon>
        <taxon>Sphingomonadales</taxon>
        <taxon>Sphingomonadaceae</taxon>
        <taxon>Rhizorhabdus</taxon>
    </lineage>
</organism>
<dbReference type="AlphaFoldDB" id="A0A2A4FVH4"/>
<dbReference type="EMBL" id="NWUF01000013">
    <property type="protein sequence ID" value="PCE41672.1"/>
    <property type="molecule type" value="Genomic_DNA"/>
</dbReference>
<dbReference type="Proteomes" id="UP000218934">
    <property type="component" value="Unassembled WGS sequence"/>
</dbReference>
<dbReference type="InterPro" id="IPR036396">
    <property type="entry name" value="Cyt_P450_sf"/>
</dbReference>
<comment type="similarity">
    <text evidence="1 2">Belongs to the cytochrome P450 family.</text>
</comment>
<evidence type="ECO:0000313" key="3">
    <source>
        <dbReference type="EMBL" id="PCE41672.1"/>
    </source>
</evidence>
<sequence>MASLDPSEIESMPLAAIDVSDPLLHQRDLARSYFRRLRREDPVHYCADSKFGPYWSVTRYADILHVDMNHQTYSSDGTVVLDDAFFSGGHIENEVSKTSFIVMDPPHHGPRRSIVIPALSPGNIQKMEAGIRERTRQLLDSLPIGEEFDWVSEVSIELTLRMLAILMGFPFEERHKLLYWSNVQSGAPGDGVVESWEHRSAVMREIAERFTRLLNEKIDAPASADLMSVLAKSPLTQEMRPEEFLGTITLLMTGGNDTTRNSMSGSILAMHQFPDEFAKLKADPSLVPVAVSEILRWQCPVSYMRRTATENSELGGKTIRKGDKVVMWYLSGNRDEGMYERPEDFIIGRPNPRQHLTFGFGIHRCLGNRLAELQLRVLWEEILPRFDRIEVTGDPVRIHSTMFRGFSALPVRLHRS</sequence>
<dbReference type="GO" id="GO:0016705">
    <property type="term" value="F:oxidoreductase activity, acting on paired donors, with incorporation or reduction of molecular oxygen"/>
    <property type="evidence" value="ECO:0007669"/>
    <property type="project" value="InterPro"/>
</dbReference>
<keyword evidence="2" id="KW-0349">Heme</keyword>
<dbReference type="GO" id="GO:0005506">
    <property type="term" value="F:iron ion binding"/>
    <property type="evidence" value="ECO:0007669"/>
    <property type="project" value="InterPro"/>
</dbReference>
<dbReference type="SUPFAM" id="SSF48264">
    <property type="entry name" value="Cytochrome P450"/>
    <property type="match status" value="1"/>
</dbReference>
<accession>A0A2A4FVH4</accession>
<keyword evidence="2" id="KW-0560">Oxidoreductase</keyword>
<dbReference type="Pfam" id="PF00067">
    <property type="entry name" value="p450"/>
    <property type="match status" value="1"/>
</dbReference>
<reference evidence="3 4" key="1">
    <citation type="submission" date="2017-09" db="EMBL/GenBank/DDBJ databases">
        <title>The Catabolism of 3,6-Dichlorosalicylic acid is Initiated by the Cytochrome P450 Monooxygenase DsmABC in Rhizorhabdus dicambivorans Ndbn-20.</title>
        <authorList>
            <person name="Na L."/>
        </authorList>
    </citation>
    <scope>NUCLEOTIDE SEQUENCE [LARGE SCALE GENOMIC DNA]</scope>
    <source>
        <strain evidence="3 4">Ndbn-20m</strain>
    </source>
</reference>
<dbReference type="InterPro" id="IPR002397">
    <property type="entry name" value="Cyt_P450_B"/>
</dbReference>
<dbReference type="PANTHER" id="PTHR46696:SF1">
    <property type="entry name" value="CYTOCHROME P450 YJIB-RELATED"/>
    <property type="match status" value="1"/>
</dbReference>
<evidence type="ECO:0000313" key="4">
    <source>
        <dbReference type="Proteomes" id="UP000218934"/>
    </source>
</evidence>
<proteinExistence type="inferred from homology"/>
<dbReference type="GO" id="GO:0020037">
    <property type="term" value="F:heme binding"/>
    <property type="evidence" value="ECO:0007669"/>
    <property type="project" value="InterPro"/>
</dbReference>
<gene>
    <name evidence="3" type="ORF">COO09_14245</name>
</gene>
<dbReference type="PROSITE" id="PS00086">
    <property type="entry name" value="CYTOCHROME_P450"/>
    <property type="match status" value="1"/>
</dbReference>
<keyword evidence="2" id="KW-0408">Iron</keyword>
<dbReference type="InterPro" id="IPR017972">
    <property type="entry name" value="Cyt_P450_CS"/>
</dbReference>